<dbReference type="SMART" id="SM00354">
    <property type="entry name" value="HTH_LACI"/>
    <property type="match status" value="1"/>
</dbReference>
<organism evidence="5 6">
    <name type="scientific">Kineococcus aurantiacus</name>
    <dbReference type="NCBI Taxonomy" id="37633"/>
    <lineage>
        <taxon>Bacteria</taxon>
        <taxon>Bacillati</taxon>
        <taxon>Actinomycetota</taxon>
        <taxon>Actinomycetes</taxon>
        <taxon>Kineosporiales</taxon>
        <taxon>Kineosporiaceae</taxon>
        <taxon>Kineococcus</taxon>
    </lineage>
</organism>
<dbReference type="PANTHER" id="PTHR30146:SF138">
    <property type="entry name" value="TRANSCRIPTIONAL REGULATORY PROTEIN"/>
    <property type="match status" value="1"/>
</dbReference>
<dbReference type="InterPro" id="IPR010982">
    <property type="entry name" value="Lambda_DNA-bd_dom_sf"/>
</dbReference>
<name>A0A7Y9J2F0_9ACTN</name>
<dbReference type="Proteomes" id="UP000521922">
    <property type="component" value="Unassembled WGS sequence"/>
</dbReference>
<dbReference type="GO" id="GO:0003700">
    <property type="term" value="F:DNA-binding transcription factor activity"/>
    <property type="evidence" value="ECO:0007669"/>
    <property type="project" value="TreeGrafter"/>
</dbReference>
<accession>A0A7Y9J2F0</accession>
<dbReference type="Pfam" id="PF13377">
    <property type="entry name" value="Peripla_BP_3"/>
    <property type="match status" value="1"/>
</dbReference>
<comment type="caution">
    <text evidence="5">The sequence shown here is derived from an EMBL/GenBank/DDBJ whole genome shotgun (WGS) entry which is preliminary data.</text>
</comment>
<dbReference type="InterPro" id="IPR046335">
    <property type="entry name" value="LacI/GalR-like_sensor"/>
</dbReference>
<dbReference type="CDD" id="cd06267">
    <property type="entry name" value="PBP1_LacI_sugar_binding-like"/>
    <property type="match status" value="1"/>
</dbReference>
<dbReference type="PANTHER" id="PTHR30146">
    <property type="entry name" value="LACI-RELATED TRANSCRIPTIONAL REPRESSOR"/>
    <property type="match status" value="1"/>
</dbReference>
<dbReference type="InterPro" id="IPR000843">
    <property type="entry name" value="HTH_LacI"/>
</dbReference>
<dbReference type="EMBL" id="JACCBB010000001">
    <property type="protein sequence ID" value="NYD24141.1"/>
    <property type="molecule type" value="Genomic_DNA"/>
</dbReference>
<evidence type="ECO:0000313" key="6">
    <source>
        <dbReference type="Proteomes" id="UP000521922"/>
    </source>
</evidence>
<keyword evidence="2" id="KW-0238">DNA-binding</keyword>
<keyword evidence="6" id="KW-1185">Reference proteome</keyword>
<dbReference type="InterPro" id="IPR028082">
    <property type="entry name" value="Peripla_BP_I"/>
</dbReference>
<evidence type="ECO:0000259" key="4">
    <source>
        <dbReference type="PROSITE" id="PS50932"/>
    </source>
</evidence>
<keyword evidence="3" id="KW-0804">Transcription</keyword>
<evidence type="ECO:0000256" key="2">
    <source>
        <dbReference type="ARBA" id="ARBA00023125"/>
    </source>
</evidence>
<dbReference type="Gene3D" id="1.10.260.40">
    <property type="entry name" value="lambda repressor-like DNA-binding domains"/>
    <property type="match status" value="1"/>
</dbReference>
<reference evidence="5 6" key="1">
    <citation type="submission" date="2020-07" db="EMBL/GenBank/DDBJ databases">
        <title>Sequencing the genomes of 1000 actinobacteria strains.</title>
        <authorList>
            <person name="Klenk H.-P."/>
        </authorList>
    </citation>
    <scope>NUCLEOTIDE SEQUENCE [LARGE SCALE GENOMIC DNA]</scope>
    <source>
        <strain evidence="5 6">DSM 7487</strain>
    </source>
</reference>
<dbReference type="Gene3D" id="3.40.50.2300">
    <property type="match status" value="2"/>
</dbReference>
<evidence type="ECO:0000313" key="5">
    <source>
        <dbReference type="EMBL" id="NYD24141.1"/>
    </source>
</evidence>
<sequence>MPRDSRRTLQDVADAAGLSLAATSYALRGTRGSAATIERVQALALELGYRVDPIARALASGRTGTVGISGSLRDLWQQDLSVQLTRALRTLDKDATIADADADPRTEQRVVERFAAQRVDGALVSPVDPSAEYWRLLDPATAVVSLGDALTARPGSGAVLFDNRFGIGQVLDHLRGLGHRRVALLTPSLPTTPGRPAERLAVELAAPRGIDLLVVPSPASPVAAAEAAAGVLTATDRPTAVFCLSDSLAFGVYRAAADLGLRVPDDVSVVGFDDHQLAALVAPALTTVSWDEDAIVAAAVQQFLALESTGRGTGPAPDPAPEPVVFRPHLVVRGSTGAPLRAARAGR</sequence>
<dbReference type="PROSITE" id="PS50932">
    <property type="entry name" value="HTH_LACI_2"/>
    <property type="match status" value="1"/>
</dbReference>
<evidence type="ECO:0000256" key="1">
    <source>
        <dbReference type="ARBA" id="ARBA00023015"/>
    </source>
</evidence>
<dbReference type="SUPFAM" id="SSF47413">
    <property type="entry name" value="lambda repressor-like DNA-binding domains"/>
    <property type="match status" value="1"/>
</dbReference>
<dbReference type="SUPFAM" id="SSF53822">
    <property type="entry name" value="Periplasmic binding protein-like I"/>
    <property type="match status" value="1"/>
</dbReference>
<evidence type="ECO:0000256" key="3">
    <source>
        <dbReference type="ARBA" id="ARBA00023163"/>
    </source>
</evidence>
<proteinExistence type="predicted"/>
<gene>
    <name evidence="5" type="ORF">BJ968_003681</name>
</gene>
<dbReference type="RefSeq" id="WP_179754343.1">
    <property type="nucleotide sequence ID" value="NZ_BAAAGN010000030.1"/>
</dbReference>
<keyword evidence="1" id="KW-0805">Transcription regulation</keyword>
<dbReference type="CDD" id="cd01392">
    <property type="entry name" value="HTH_LacI"/>
    <property type="match status" value="1"/>
</dbReference>
<dbReference type="GO" id="GO:0000976">
    <property type="term" value="F:transcription cis-regulatory region binding"/>
    <property type="evidence" value="ECO:0007669"/>
    <property type="project" value="TreeGrafter"/>
</dbReference>
<feature type="domain" description="HTH lacI-type" evidence="4">
    <location>
        <begin position="7"/>
        <end position="60"/>
    </location>
</feature>
<protein>
    <submittedName>
        <fullName evidence="5">LacI family transcriptional regulator</fullName>
    </submittedName>
</protein>
<dbReference type="AlphaFoldDB" id="A0A7Y9J2F0"/>